<gene>
    <name evidence="2" type="ORF">ADK38_11285</name>
</gene>
<evidence type="ECO:0000313" key="3">
    <source>
        <dbReference type="Proteomes" id="UP000037020"/>
    </source>
</evidence>
<keyword evidence="1" id="KW-0472">Membrane</keyword>
<comment type="caution">
    <text evidence="2">The sequence shown here is derived from an EMBL/GenBank/DDBJ whole genome shotgun (WGS) entry which is preliminary data.</text>
</comment>
<feature type="transmembrane region" description="Helical" evidence="1">
    <location>
        <begin position="34"/>
        <end position="54"/>
    </location>
</feature>
<evidence type="ECO:0000256" key="1">
    <source>
        <dbReference type="SAM" id="Phobius"/>
    </source>
</evidence>
<dbReference type="Proteomes" id="UP000037020">
    <property type="component" value="Unassembled WGS sequence"/>
</dbReference>
<evidence type="ECO:0000313" key="2">
    <source>
        <dbReference type="EMBL" id="KOG89987.1"/>
    </source>
</evidence>
<protein>
    <submittedName>
        <fullName evidence="2">Uncharacterized protein</fullName>
    </submittedName>
</protein>
<reference evidence="2 3" key="1">
    <citation type="submission" date="2015-07" db="EMBL/GenBank/DDBJ databases">
        <authorList>
            <person name="Ju K.-S."/>
            <person name="Doroghazi J.R."/>
            <person name="Metcalf W.W."/>
        </authorList>
    </citation>
    <scope>NUCLEOTIDE SEQUENCE [LARGE SCALE GENOMIC DNA]</scope>
    <source>
        <strain evidence="2 3">NRRL B-3589</strain>
    </source>
</reference>
<organism evidence="2 3">
    <name type="scientific">Streptomyces varsoviensis</name>
    <dbReference type="NCBI Taxonomy" id="67373"/>
    <lineage>
        <taxon>Bacteria</taxon>
        <taxon>Bacillati</taxon>
        <taxon>Actinomycetota</taxon>
        <taxon>Actinomycetes</taxon>
        <taxon>Kitasatosporales</taxon>
        <taxon>Streptomycetaceae</taxon>
        <taxon>Streptomyces</taxon>
    </lineage>
</organism>
<accession>A0ABR5J976</accession>
<keyword evidence="1" id="KW-1133">Transmembrane helix</keyword>
<dbReference type="RefSeq" id="WP_030880693.1">
    <property type="nucleotide sequence ID" value="NZ_JBIRHZ010000003.1"/>
</dbReference>
<keyword evidence="1" id="KW-0812">Transmembrane</keyword>
<name>A0ABR5J976_9ACTN</name>
<sequence>MLTINVALLIAVIVIWRLRRRVQARTRFDQGLTVFMAVLLGVLIAPTDFGRSLLDATGQFAQSVSQWGH</sequence>
<proteinExistence type="predicted"/>
<dbReference type="EMBL" id="LGUT01000942">
    <property type="protein sequence ID" value="KOG89987.1"/>
    <property type="molecule type" value="Genomic_DNA"/>
</dbReference>
<keyword evidence="3" id="KW-1185">Reference proteome</keyword>